<organism evidence="1 2">
    <name type="scientific">Ancylostoma ceylanicum</name>
    <dbReference type="NCBI Taxonomy" id="53326"/>
    <lineage>
        <taxon>Eukaryota</taxon>
        <taxon>Metazoa</taxon>
        <taxon>Ecdysozoa</taxon>
        <taxon>Nematoda</taxon>
        <taxon>Chromadorea</taxon>
        <taxon>Rhabditida</taxon>
        <taxon>Rhabditina</taxon>
        <taxon>Rhabditomorpha</taxon>
        <taxon>Strongyloidea</taxon>
        <taxon>Ancylostomatidae</taxon>
        <taxon>Ancylostomatinae</taxon>
        <taxon>Ancylostoma</taxon>
    </lineage>
</organism>
<protein>
    <submittedName>
        <fullName evidence="1">Uncharacterized protein</fullName>
    </submittedName>
</protein>
<reference evidence="2" key="1">
    <citation type="journal article" date="2015" name="Nat. Genet.">
        <title>The genome and transcriptome of the zoonotic hookworm Ancylostoma ceylanicum identify infection-specific gene families.</title>
        <authorList>
            <person name="Schwarz E.M."/>
            <person name="Hu Y."/>
            <person name="Antoshechkin I."/>
            <person name="Miller M.M."/>
            <person name="Sternberg P.W."/>
            <person name="Aroian R.V."/>
        </authorList>
    </citation>
    <scope>NUCLEOTIDE SEQUENCE</scope>
    <source>
        <strain evidence="2">HY135</strain>
    </source>
</reference>
<dbReference type="Proteomes" id="UP000024635">
    <property type="component" value="Unassembled WGS sequence"/>
</dbReference>
<keyword evidence="2" id="KW-1185">Reference proteome</keyword>
<dbReference type="EMBL" id="JARK01001403">
    <property type="protein sequence ID" value="EYC08098.1"/>
    <property type="molecule type" value="Genomic_DNA"/>
</dbReference>
<name>A0A016U0G8_9BILA</name>
<dbReference type="AlphaFoldDB" id="A0A016U0G8"/>
<evidence type="ECO:0000313" key="1">
    <source>
        <dbReference type="EMBL" id="EYC08098.1"/>
    </source>
</evidence>
<proteinExistence type="predicted"/>
<dbReference type="OrthoDB" id="5917859at2759"/>
<evidence type="ECO:0000313" key="2">
    <source>
        <dbReference type="Proteomes" id="UP000024635"/>
    </source>
</evidence>
<accession>A0A016U0G8</accession>
<comment type="caution">
    <text evidence="1">The sequence shown here is derived from an EMBL/GenBank/DDBJ whole genome shotgun (WGS) entry which is preliminary data.</text>
</comment>
<gene>
    <name evidence="1" type="primary">Acey_s0067.g119</name>
    <name evidence="1" type="ORF">Y032_0067g119</name>
</gene>
<sequence length="164" mass="18670">MSYLPKVPENLEVARFEPPLLRQFSKRATGDRHHRMPLIHPANTDRKCCLDGLVVRADVRRCGDQGFGSRPVARFCEYYAVFPHVRCSYPTNTNEKSSPDGSVAERRIGIRPYRWFHSVGDLKVKRRFCSAVAAMQCSRFTARHRPGSPSGSPGRLPATFYINF</sequence>